<keyword evidence="4" id="KW-0963">Cytoplasm</keyword>
<proteinExistence type="inferred from homology"/>
<evidence type="ECO:0000256" key="6">
    <source>
        <dbReference type="ARBA" id="ARBA00022694"/>
    </source>
</evidence>
<protein>
    <recommendedName>
        <fullName evidence="10">L-threonylcarbamoyladenylate synthase</fullName>
        <ecNumber evidence="3">2.7.7.87</ecNumber>
    </recommendedName>
    <alternativeName>
        <fullName evidence="10">L-threonylcarbamoyladenylate synthase</fullName>
    </alternativeName>
</protein>
<keyword evidence="9" id="KW-0067">ATP-binding</keyword>
<evidence type="ECO:0000256" key="8">
    <source>
        <dbReference type="ARBA" id="ARBA00022741"/>
    </source>
</evidence>
<evidence type="ECO:0000256" key="2">
    <source>
        <dbReference type="ARBA" id="ARBA00007663"/>
    </source>
</evidence>
<dbReference type="GO" id="GO:0005737">
    <property type="term" value="C:cytoplasm"/>
    <property type="evidence" value="ECO:0007669"/>
    <property type="project" value="UniProtKB-SubCell"/>
</dbReference>
<dbReference type="GO" id="GO:0003725">
    <property type="term" value="F:double-stranded RNA binding"/>
    <property type="evidence" value="ECO:0007669"/>
    <property type="project" value="InterPro"/>
</dbReference>
<comment type="caution">
    <text evidence="14">The sequence shown here is derived from an EMBL/GenBank/DDBJ whole genome shotgun (WGS) entry which is preliminary data.</text>
</comment>
<keyword evidence="6" id="KW-0819">tRNA processing</keyword>
<organism evidence="14 15">
    <name type="scientific">Helcobacillus massiliensis</name>
    <dbReference type="NCBI Taxonomy" id="521392"/>
    <lineage>
        <taxon>Bacteria</taxon>
        <taxon>Bacillati</taxon>
        <taxon>Actinomycetota</taxon>
        <taxon>Actinomycetes</taxon>
        <taxon>Micrococcales</taxon>
        <taxon>Dermabacteraceae</taxon>
        <taxon>Helcobacillus</taxon>
    </lineage>
</organism>
<dbReference type="GO" id="GO:0061710">
    <property type="term" value="F:L-threonylcarbamoyladenylate synthase"/>
    <property type="evidence" value="ECO:0007669"/>
    <property type="project" value="UniProtKB-EC"/>
</dbReference>
<keyword evidence="7" id="KW-0548">Nucleotidyltransferase</keyword>
<comment type="subcellular location">
    <subcellularLocation>
        <location evidence="1">Cytoplasm</location>
    </subcellularLocation>
</comment>
<comment type="catalytic activity">
    <reaction evidence="11">
        <text>L-threonine + hydrogencarbonate + ATP = L-threonylcarbamoyladenylate + diphosphate + H2O</text>
        <dbReference type="Rhea" id="RHEA:36407"/>
        <dbReference type="ChEBI" id="CHEBI:15377"/>
        <dbReference type="ChEBI" id="CHEBI:17544"/>
        <dbReference type="ChEBI" id="CHEBI:30616"/>
        <dbReference type="ChEBI" id="CHEBI:33019"/>
        <dbReference type="ChEBI" id="CHEBI:57926"/>
        <dbReference type="ChEBI" id="CHEBI:73682"/>
        <dbReference type="EC" id="2.7.7.87"/>
    </reaction>
</comment>
<reference evidence="14 15" key="1">
    <citation type="submission" date="2020-08" db="EMBL/GenBank/DDBJ databases">
        <title>Sequencing the genomes of 1000 actinobacteria strains.</title>
        <authorList>
            <person name="Klenk H.-P."/>
        </authorList>
    </citation>
    <scope>NUCLEOTIDE SEQUENCE [LARGE SCALE GENOMIC DNA]</scope>
    <source>
        <strain evidence="14 15">DSM 23040</strain>
    </source>
</reference>
<evidence type="ECO:0000259" key="13">
    <source>
        <dbReference type="PROSITE" id="PS51163"/>
    </source>
</evidence>
<evidence type="ECO:0000256" key="9">
    <source>
        <dbReference type="ARBA" id="ARBA00022840"/>
    </source>
</evidence>
<dbReference type="Pfam" id="PF01300">
    <property type="entry name" value="Sua5_yciO_yrdC"/>
    <property type="match status" value="1"/>
</dbReference>
<dbReference type="Gene3D" id="3.90.870.10">
    <property type="entry name" value="DHBP synthase"/>
    <property type="match status" value="1"/>
</dbReference>
<keyword evidence="5" id="KW-0808">Transferase</keyword>
<feature type="region of interest" description="Disordered" evidence="12">
    <location>
        <begin position="211"/>
        <end position="267"/>
    </location>
</feature>
<dbReference type="AlphaFoldDB" id="A0A839QQR3"/>
<dbReference type="GO" id="GO:0008033">
    <property type="term" value="P:tRNA processing"/>
    <property type="evidence" value="ECO:0007669"/>
    <property type="project" value="UniProtKB-KW"/>
</dbReference>
<dbReference type="Proteomes" id="UP000568050">
    <property type="component" value="Unassembled WGS sequence"/>
</dbReference>
<sequence>MSVYDIRDEGSRDEAVEAATAAVRAGELVVLPTDTVYGLGADAFNHDAVQALLDAKGRGREYPPPVLIADQNVLHALGVDIPAVVEDLADAFWPGALTVIVRAQPSLMWDLGESRGTVALRMPDDEAALALLKRTGPLAVSSANKHGRDASTSVTAAAAQLGESVSIYLDGGRSAGGESSTIIDATVEPPEILRHGAIAKDTIIEKLGDIFASPEPVGPDADDAEPAAAEPSDAEAADQLSPAADPAEQPGDDAQPTAPDSGDRADT</sequence>
<dbReference type="PANTHER" id="PTHR17490">
    <property type="entry name" value="SUA5"/>
    <property type="match status" value="1"/>
</dbReference>
<evidence type="ECO:0000256" key="7">
    <source>
        <dbReference type="ARBA" id="ARBA00022695"/>
    </source>
</evidence>
<dbReference type="InterPro" id="IPR006070">
    <property type="entry name" value="Sua5-like_dom"/>
</dbReference>
<evidence type="ECO:0000256" key="12">
    <source>
        <dbReference type="SAM" id="MobiDB-lite"/>
    </source>
</evidence>
<evidence type="ECO:0000256" key="11">
    <source>
        <dbReference type="ARBA" id="ARBA00048366"/>
    </source>
</evidence>
<evidence type="ECO:0000256" key="4">
    <source>
        <dbReference type="ARBA" id="ARBA00022490"/>
    </source>
</evidence>
<dbReference type="SUPFAM" id="SSF55821">
    <property type="entry name" value="YrdC/RibB"/>
    <property type="match status" value="1"/>
</dbReference>
<dbReference type="GO" id="GO:0006450">
    <property type="term" value="P:regulation of translational fidelity"/>
    <property type="evidence" value="ECO:0007669"/>
    <property type="project" value="TreeGrafter"/>
</dbReference>
<dbReference type="GO" id="GO:0000049">
    <property type="term" value="F:tRNA binding"/>
    <property type="evidence" value="ECO:0007669"/>
    <property type="project" value="TreeGrafter"/>
</dbReference>
<feature type="domain" description="YrdC-like" evidence="13">
    <location>
        <begin position="13"/>
        <end position="198"/>
    </location>
</feature>
<dbReference type="EC" id="2.7.7.87" evidence="3"/>
<dbReference type="PANTHER" id="PTHR17490:SF16">
    <property type="entry name" value="THREONYLCARBAMOYL-AMP SYNTHASE"/>
    <property type="match status" value="1"/>
</dbReference>
<dbReference type="PROSITE" id="PS51163">
    <property type="entry name" value="YRDC"/>
    <property type="match status" value="1"/>
</dbReference>
<evidence type="ECO:0000256" key="10">
    <source>
        <dbReference type="ARBA" id="ARBA00029774"/>
    </source>
</evidence>
<name>A0A839QQR3_9MICO</name>
<evidence type="ECO:0000256" key="3">
    <source>
        <dbReference type="ARBA" id="ARBA00012584"/>
    </source>
</evidence>
<dbReference type="EMBL" id="JACHWP010000001">
    <property type="protein sequence ID" value="MBB3022115.1"/>
    <property type="molecule type" value="Genomic_DNA"/>
</dbReference>
<dbReference type="RefSeq" id="WP_183373906.1">
    <property type="nucleotide sequence ID" value="NZ_CBCSFZ010000010.1"/>
</dbReference>
<evidence type="ECO:0000256" key="1">
    <source>
        <dbReference type="ARBA" id="ARBA00004496"/>
    </source>
</evidence>
<evidence type="ECO:0000313" key="15">
    <source>
        <dbReference type="Proteomes" id="UP000568050"/>
    </source>
</evidence>
<evidence type="ECO:0000256" key="5">
    <source>
        <dbReference type="ARBA" id="ARBA00022679"/>
    </source>
</evidence>
<dbReference type="NCBIfam" id="TIGR00057">
    <property type="entry name" value="L-threonylcarbamoyladenylate synthase"/>
    <property type="match status" value="1"/>
</dbReference>
<keyword evidence="8" id="KW-0547">Nucleotide-binding</keyword>
<accession>A0A839QQR3</accession>
<dbReference type="GO" id="GO:0005524">
    <property type="term" value="F:ATP binding"/>
    <property type="evidence" value="ECO:0007669"/>
    <property type="project" value="UniProtKB-KW"/>
</dbReference>
<gene>
    <name evidence="14" type="ORF">FHX50_000363</name>
</gene>
<dbReference type="InterPro" id="IPR017945">
    <property type="entry name" value="DHBP_synth_RibB-like_a/b_dom"/>
</dbReference>
<comment type="similarity">
    <text evidence="2">Belongs to the SUA5 family.</text>
</comment>
<keyword evidence="15" id="KW-1185">Reference proteome</keyword>
<dbReference type="InterPro" id="IPR050156">
    <property type="entry name" value="TC-AMP_synthase_SUA5"/>
</dbReference>
<evidence type="ECO:0000313" key="14">
    <source>
        <dbReference type="EMBL" id="MBB3022115.1"/>
    </source>
</evidence>